<dbReference type="AlphaFoldDB" id="A0A2N9LKC3"/>
<proteinExistence type="predicted"/>
<name>A0A2N9LKC3_9BACT</name>
<keyword evidence="1" id="KW-1133">Transmembrane helix</keyword>
<evidence type="ECO:0000256" key="1">
    <source>
        <dbReference type="SAM" id="Phobius"/>
    </source>
</evidence>
<accession>A0A2N9LKC3</accession>
<feature type="transmembrane region" description="Helical" evidence="1">
    <location>
        <begin position="6"/>
        <end position="26"/>
    </location>
</feature>
<keyword evidence="1" id="KW-0812">Transmembrane</keyword>
<dbReference type="InterPro" id="IPR021218">
    <property type="entry name" value="DUF2784"/>
</dbReference>
<gene>
    <name evidence="2" type="ORF">SBA5_40020</name>
</gene>
<reference evidence="3" key="1">
    <citation type="submission" date="2018-02" db="EMBL/GenBank/DDBJ databases">
        <authorList>
            <person name="Hausmann B."/>
        </authorList>
    </citation>
    <scope>NUCLEOTIDE SEQUENCE [LARGE SCALE GENOMIC DNA]</scope>
    <source>
        <strain evidence="3">Peat soil MAG SbA5</strain>
    </source>
</reference>
<keyword evidence="1" id="KW-0472">Membrane</keyword>
<dbReference type="EMBL" id="OKRB01000097">
    <property type="protein sequence ID" value="SPE23495.1"/>
    <property type="molecule type" value="Genomic_DNA"/>
</dbReference>
<sequence length="126" mass="13997">MMTTAAILILLAHLIWIVLVIFGALFTRGRPLWSVLHVLSLIWGVITEAGPWPCPLTLAEQYFEVKAGMAAYQGSFLLHTLDAILYPNTSPWVVTVVGVAVCAINLAIYGWRFRKYLHRASARDAS</sequence>
<protein>
    <recommendedName>
        <fullName evidence="4">DUF2784 domain-containing protein</fullName>
    </recommendedName>
</protein>
<dbReference type="Pfam" id="PF10861">
    <property type="entry name" value="DUF2784"/>
    <property type="match status" value="1"/>
</dbReference>
<organism evidence="2 3">
    <name type="scientific">Candidatus Sulfuritelmatomonas gaucii</name>
    <dbReference type="NCBI Taxonomy" id="2043161"/>
    <lineage>
        <taxon>Bacteria</taxon>
        <taxon>Pseudomonadati</taxon>
        <taxon>Acidobacteriota</taxon>
        <taxon>Terriglobia</taxon>
        <taxon>Terriglobales</taxon>
        <taxon>Acidobacteriaceae</taxon>
        <taxon>Candidatus Sulfuritelmatomonas</taxon>
    </lineage>
</organism>
<feature type="transmembrane region" description="Helical" evidence="1">
    <location>
        <begin position="33"/>
        <end position="52"/>
    </location>
</feature>
<evidence type="ECO:0000313" key="3">
    <source>
        <dbReference type="Proteomes" id="UP000239735"/>
    </source>
</evidence>
<evidence type="ECO:0008006" key="4">
    <source>
        <dbReference type="Google" id="ProtNLM"/>
    </source>
</evidence>
<evidence type="ECO:0000313" key="2">
    <source>
        <dbReference type="EMBL" id="SPE23495.1"/>
    </source>
</evidence>
<dbReference type="Proteomes" id="UP000239735">
    <property type="component" value="Unassembled WGS sequence"/>
</dbReference>
<feature type="transmembrane region" description="Helical" evidence="1">
    <location>
        <begin position="92"/>
        <end position="111"/>
    </location>
</feature>